<evidence type="ECO:0000256" key="8">
    <source>
        <dbReference type="ARBA" id="ARBA00037998"/>
    </source>
</evidence>
<evidence type="ECO:0000313" key="10">
    <source>
        <dbReference type="EMBL" id="KYG63872.1"/>
    </source>
</evidence>
<dbReference type="GO" id="GO:0022857">
    <property type="term" value="F:transmembrane transporter activity"/>
    <property type="evidence" value="ECO:0007669"/>
    <property type="project" value="InterPro"/>
</dbReference>
<feature type="transmembrane region" description="Helical" evidence="9">
    <location>
        <begin position="7"/>
        <end position="29"/>
    </location>
</feature>
<dbReference type="CDD" id="cd06582">
    <property type="entry name" value="TM_PBP1_LivH_like"/>
    <property type="match status" value="1"/>
</dbReference>
<dbReference type="Proteomes" id="UP000075320">
    <property type="component" value="Unassembled WGS sequence"/>
</dbReference>
<evidence type="ECO:0000256" key="2">
    <source>
        <dbReference type="ARBA" id="ARBA00022448"/>
    </source>
</evidence>
<feature type="transmembrane region" description="Helical" evidence="9">
    <location>
        <begin position="35"/>
        <end position="55"/>
    </location>
</feature>
<feature type="transmembrane region" description="Helical" evidence="9">
    <location>
        <begin position="274"/>
        <end position="291"/>
    </location>
</feature>
<organism evidence="10 11">
    <name type="scientific">Bdellovibrio bacteriovorus</name>
    <dbReference type="NCBI Taxonomy" id="959"/>
    <lineage>
        <taxon>Bacteria</taxon>
        <taxon>Pseudomonadati</taxon>
        <taxon>Bdellovibrionota</taxon>
        <taxon>Bdellovibrionia</taxon>
        <taxon>Bdellovibrionales</taxon>
        <taxon>Pseudobdellovibrionaceae</taxon>
        <taxon>Bdellovibrio</taxon>
    </lineage>
</organism>
<proteinExistence type="inferred from homology"/>
<feature type="transmembrane region" description="Helical" evidence="9">
    <location>
        <begin position="67"/>
        <end position="88"/>
    </location>
</feature>
<reference evidence="10 11" key="1">
    <citation type="submission" date="2016-03" db="EMBL/GenBank/DDBJ databases">
        <authorList>
            <person name="Ploux O."/>
        </authorList>
    </citation>
    <scope>NUCLEOTIDE SEQUENCE [LARGE SCALE GENOMIC DNA]</scope>
    <source>
        <strain evidence="10 11">R0</strain>
    </source>
</reference>
<comment type="similarity">
    <text evidence="8">Belongs to the binding-protein-dependent transport system permease family. LivHM subfamily.</text>
</comment>
<accession>A0A150WJH8</accession>
<dbReference type="EMBL" id="LUKE01000003">
    <property type="protein sequence ID" value="KYG63872.1"/>
    <property type="molecule type" value="Genomic_DNA"/>
</dbReference>
<feature type="transmembrane region" description="Helical" evidence="9">
    <location>
        <begin position="137"/>
        <end position="162"/>
    </location>
</feature>
<evidence type="ECO:0000256" key="1">
    <source>
        <dbReference type="ARBA" id="ARBA00004651"/>
    </source>
</evidence>
<dbReference type="RefSeq" id="WP_061835766.1">
    <property type="nucleotide sequence ID" value="NZ_LUKE01000003.1"/>
</dbReference>
<dbReference type="GO" id="GO:0006865">
    <property type="term" value="P:amino acid transport"/>
    <property type="evidence" value="ECO:0007669"/>
    <property type="project" value="UniProtKB-KW"/>
</dbReference>
<keyword evidence="5" id="KW-0029">Amino-acid transport</keyword>
<sequence length="298" mass="31530">MTELLQLTVSGAIQGMIYALIAFGYSLTFSTSKTINFSLGNILMLGGVVGFALYVDKATGNLLGMPFILPILGVLVAGVLTGAAVHKWAVEPSLKLKSEYTWVLATLAVGIILKNAVEQIWSTGDYRFPSPLGDEPIRLAGVGIYPQEILIVIVAILIIVGVELFKRYTVFGKAIQAVSEDKETASLMGIPQKFIIQLSFMMSATIATVAGLLVAPLTFVSASMGTVLGIKAYAVAIIGGLESGWGLLLGGLILGVSEGLTAKYISSGYKEMPGFLLLIIVILIKPTGLFGKKTIKKV</sequence>
<keyword evidence="3" id="KW-1003">Cell membrane</keyword>
<dbReference type="PANTHER" id="PTHR11795:SF445">
    <property type="entry name" value="AMINO ACID ABC TRANSPORTER PERMEASE PROTEIN"/>
    <property type="match status" value="1"/>
</dbReference>
<evidence type="ECO:0000256" key="5">
    <source>
        <dbReference type="ARBA" id="ARBA00022970"/>
    </source>
</evidence>
<dbReference type="InterPro" id="IPR052157">
    <property type="entry name" value="BCAA_transport_permease"/>
</dbReference>
<dbReference type="AlphaFoldDB" id="A0A150WJH8"/>
<evidence type="ECO:0000256" key="3">
    <source>
        <dbReference type="ARBA" id="ARBA00022475"/>
    </source>
</evidence>
<comment type="subcellular location">
    <subcellularLocation>
        <location evidence="1">Cell membrane</location>
        <topology evidence="1">Multi-pass membrane protein</topology>
    </subcellularLocation>
</comment>
<keyword evidence="6 9" id="KW-1133">Transmembrane helix</keyword>
<keyword evidence="4 9" id="KW-0812">Transmembrane</keyword>
<evidence type="ECO:0000256" key="6">
    <source>
        <dbReference type="ARBA" id="ARBA00022989"/>
    </source>
</evidence>
<evidence type="ECO:0000256" key="4">
    <source>
        <dbReference type="ARBA" id="ARBA00022692"/>
    </source>
</evidence>
<dbReference type="GO" id="GO:0005886">
    <property type="term" value="C:plasma membrane"/>
    <property type="evidence" value="ECO:0007669"/>
    <property type="project" value="UniProtKB-SubCell"/>
</dbReference>
<evidence type="ECO:0000256" key="7">
    <source>
        <dbReference type="ARBA" id="ARBA00023136"/>
    </source>
</evidence>
<name>A0A150WJH8_BDEBC</name>
<evidence type="ECO:0000256" key="9">
    <source>
        <dbReference type="SAM" id="Phobius"/>
    </source>
</evidence>
<evidence type="ECO:0000313" key="11">
    <source>
        <dbReference type="Proteomes" id="UP000075320"/>
    </source>
</evidence>
<keyword evidence="7 9" id="KW-0472">Membrane</keyword>
<keyword evidence="11" id="KW-1185">Reference proteome</keyword>
<dbReference type="InterPro" id="IPR001851">
    <property type="entry name" value="ABC_transp_permease"/>
</dbReference>
<dbReference type="OrthoDB" id="9807115at2"/>
<comment type="caution">
    <text evidence="10">The sequence shown here is derived from an EMBL/GenBank/DDBJ whole genome shotgun (WGS) entry which is preliminary data.</text>
</comment>
<protein>
    <submittedName>
        <fullName evidence="10">ABC transporter permease</fullName>
    </submittedName>
</protein>
<keyword evidence="2" id="KW-0813">Transport</keyword>
<dbReference type="Pfam" id="PF02653">
    <property type="entry name" value="BPD_transp_2"/>
    <property type="match status" value="1"/>
</dbReference>
<gene>
    <name evidence="10" type="ORF">AZI86_13720</name>
</gene>
<feature type="transmembrane region" description="Helical" evidence="9">
    <location>
        <begin position="232"/>
        <end position="254"/>
    </location>
</feature>
<feature type="transmembrane region" description="Helical" evidence="9">
    <location>
        <begin position="194"/>
        <end position="220"/>
    </location>
</feature>
<dbReference type="PANTHER" id="PTHR11795">
    <property type="entry name" value="BRANCHED-CHAIN AMINO ACID TRANSPORT SYSTEM PERMEASE PROTEIN LIVH"/>
    <property type="match status" value="1"/>
</dbReference>
<feature type="transmembrane region" description="Helical" evidence="9">
    <location>
        <begin position="100"/>
        <end position="117"/>
    </location>
</feature>